<gene>
    <name evidence="2" type="ORF">OIDMADRAFT_21196</name>
</gene>
<evidence type="ECO:0000313" key="2">
    <source>
        <dbReference type="EMBL" id="KIM94877.1"/>
    </source>
</evidence>
<proteinExistence type="predicted"/>
<evidence type="ECO:0000313" key="3">
    <source>
        <dbReference type="Proteomes" id="UP000054321"/>
    </source>
</evidence>
<feature type="region of interest" description="Disordered" evidence="1">
    <location>
        <begin position="32"/>
        <end position="55"/>
    </location>
</feature>
<sequence>MCFIAKKASILELIDSATGLVEVPSYDGTIHYHGSTPRTPRMTQALPYTRPNDKG</sequence>
<dbReference type="AlphaFoldDB" id="A0A0C3CYX7"/>
<evidence type="ECO:0000256" key="1">
    <source>
        <dbReference type="SAM" id="MobiDB-lite"/>
    </source>
</evidence>
<dbReference type="HOGENOM" id="CLU_3032982_0_0_1"/>
<organism evidence="2 3">
    <name type="scientific">Oidiodendron maius (strain Zn)</name>
    <dbReference type="NCBI Taxonomy" id="913774"/>
    <lineage>
        <taxon>Eukaryota</taxon>
        <taxon>Fungi</taxon>
        <taxon>Dikarya</taxon>
        <taxon>Ascomycota</taxon>
        <taxon>Pezizomycotina</taxon>
        <taxon>Leotiomycetes</taxon>
        <taxon>Leotiomycetes incertae sedis</taxon>
        <taxon>Myxotrichaceae</taxon>
        <taxon>Oidiodendron</taxon>
    </lineage>
</organism>
<accession>A0A0C3CYX7</accession>
<name>A0A0C3CYX7_OIDMZ</name>
<keyword evidence="3" id="KW-1185">Reference proteome</keyword>
<reference evidence="3" key="2">
    <citation type="submission" date="2015-01" db="EMBL/GenBank/DDBJ databases">
        <title>Evolutionary Origins and Diversification of the Mycorrhizal Mutualists.</title>
        <authorList>
            <consortium name="DOE Joint Genome Institute"/>
            <consortium name="Mycorrhizal Genomics Consortium"/>
            <person name="Kohler A."/>
            <person name="Kuo A."/>
            <person name="Nagy L.G."/>
            <person name="Floudas D."/>
            <person name="Copeland A."/>
            <person name="Barry K.W."/>
            <person name="Cichocki N."/>
            <person name="Veneault-Fourrey C."/>
            <person name="LaButti K."/>
            <person name="Lindquist E.A."/>
            <person name="Lipzen A."/>
            <person name="Lundell T."/>
            <person name="Morin E."/>
            <person name="Murat C."/>
            <person name="Riley R."/>
            <person name="Ohm R."/>
            <person name="Sun H."/>
            <person name="Tunlid A."/>
            <person name="Henrissat B."/>
            <person name="Grigoriev I.V."/>
            <person name="Hibbett D.S."/>
            <person name="Martin F."/>
        </authorList>
    </citation>
    <scope>NUCLEOTIDE SEQUENCE [LARGE SCALE GENOMIC DNA]</scope>
    <source>
        <strain evidence="3">Zn</strain>
    </source>
</reference>
<dbReference type="InParanoid" id="A0A0C3CYX7"/>
<dbReference type="EMBL" id="KN832888">
    <property type="protein sequence ID" value="KIM94877.1"/>
    <property type="molecule type" value="Genomic_DNA"/>
</dbReference>
<protein>
    <submittedName>
        <fullName evidence="2">Uncharacterized protein</fullName>
    </submittedName>
</protein>
<dbReference type="Proteomes" id="UP000054321">
    <property type="component" value="Unassembled WGS sequence"/>
</dbReference>
<reference evidence="2 3" key="1">
    <citation type="submission" date="2014-04" db="EMBL/GenBank/DDBJ databases">
        <authorList>
            <consortium name="DOE Joint Genome Institute"/>
            <person name="Kuo A."/>
            <person name="Martino E."/>
            <person name="Perotto S."/>
            <person name="Kohler A."/>
            <person name="Nagy L.G."/>
            <person name="Floudas D."/>
            <person name="Copeland A."/>
            <person name="Barry K.W."/>
            <person name="Cichocki N."/>
            <person name="Veneault-Fourrey C."/>
            <person name="LaButti K."/>
            <person name="Lindquist E.A."/>
            <person name="Lipzen A."/>
            <person name="Lundell T."/>
            <person name="Morin E."/>
            <person name="Murat C."/>
            <person name="Sun H."/>
            <person name="Tunlid A."/>
            <person name="Henrissat B."/>
            <person name="Grigoriev I.V."/>
            <person name="Hibbett D.S."/>
            <person name="Martin F."/>
            <person name="Nordberg H.P."/>
            <person name="Cantor M.N."/>
            <person name="Hua S.X."/>
        </authorList>
    </citation>
    <scope>NUCLEOTIDE SEQUENCE [LARGE SCALE GENOMIC DNA]</scope>
    <source>
        <strain evidence="2 3">Zn</strain>
    </source>
</reference>